<evidence type="ECO:0000256" key="2">
    <source>
        <dbReference type="ARBA" id="ARBA00022670"/>
    </source>
</evidence>
<dbReference type="AlphaFoldDB" id="A0A2R7Z2M9"/>
<dbReference type="PROSITE" id="PS00137">
    <property type="entry name" value="SUBTILASE_HIS"/>
    <property type="match status" value="1"/>
</dbReference>
<proteinExistence type="inferred from homology"/>
<evidence type="ECO:0000259" key="8">
    <source>
        <dbReference type="Pfam" id="PF00082"/>
    </source>
</evidence>
<feature type="active site" description="Charge relay system" evidence="5">
    <location>
        <position position="118"/>
    </location>
</feature>
<dbReference type="InterPro" id="IPR050131">
    <property type="entry name" value="Peptidase_S8_subtilisin-like"/>
</dbReference>
<keyword evidence="7" id="KW-1133">Transmembrane helix</keyword>
<evidence type="ECO:0000313" key="9">
    <source>
        <dbReference type="EMBL" id="PUA82887.1"/>
    </source>
</evidence>
<dbReference type="CDD" id="cd00306">
    <property type="entry name" value="Peptidases_S8_S53"/>
    <property type="match status" value="1"/>
</dbReference>
<evidence type="ECO:0000256" key="6">
    <source>
        <dbReference type="SAM" id="MobiDB-lite"/>
    </source>
</evidence>
<evidence type="ECO:0000256" key="3">
    <source>
        <dbReference type="ARBA" id="ARBA00022801"/>
    </source>
</evidence>
<dbReference type="GO" id="GO:0006508">
    <property type="term" value="P:proteolysis"/>
    <property type="evidence" value="ECO:0007669"/>
    <property type="project" value="UniProtKB-KW"/>
</dbReference>
<keyword evidence="7" id="KW-0812">Transmembrane</keyword>
<keyword evidence="3 5" id="KW-0378">Hydrolase</keyword>
<feature type="transmembrane region" description="Helical" evidence="7">
    <location>
        <begin position="387"/>
        <end position="405"/>
    </location>
</feature>
<keyword evidence="10" id="KW-1185">Reference proteome</keyword>
<dbReference type="InterPro" id="IPR000209">
    <property type="entry name" value="Peptidase_S8/S53_dom"/>
</dbReference>
<dbReference type="InterPro" id="IPR036852">
    <property type="entry name" value="Peptidase_S8/S53_dom_sf"/>
</dbReference>
<sequence>MTALARRRGVGLLAAGLVGAVLPLAGSVSVAGSGAAYAADEAPCLQDVIPESEVLAGSKAKTNPPLERMHVPQAQEVTDGTGVKVVVIDSGIREGLGIDAGAPAQSVPETSGPLLSGHGTLVGGLIAGPDGVAPGAQVIDIRVFDKTDADVSQGEKAVTSEGIAAGIRQAIALHATTKFQVVNISLSVPTDDPTLRAAVKDLLAKDVVVVASAGNAGDESDTFKGTPDNDATVYPADYPGVLAVSAAPPPGGSPIGSVVPNKDTDLAAPTLEAISVNANGQRCTFDEVATSWAAAEVSGVVAMLRAHYPRDTAKQTIARLLATTEGSEEARNPWTGAGIVQAHDALTRSLDPGRSGKIERSTAQDRRDSMPPPPPARLDLFGSSRALLLWFGLGGGALMALAFMLRSLSRR</sequence>
<gene>
    <name evidence="9" type="ORF">C7S10_04075</name>
</gene>
<protein>
    <recommendedName>
        <fullName evidence="8">Peptidase S8/S53 domain-containing protein</fullName>
    </recommendedName>
</protein>
<feature type="domain" description="Peptidase S8/S53" evidence="8">
    <location>
        <begin position="80"/>
        <end position="325"/>
    </location>
</feature>
<dbReference type="GO" id="GO:0004252">
    <property type="term" value="F:serine-type endopeptidase activity"/>
    <property type="evidence" value="ECO:0007669"/>
    <property type="project" value="UniProtKB-UniRule"/>
</dbReference>
<reference evidence="9 10" key="1">
    <citation type="submission" date="2018-03" db="EMBL/GenBank/DDBJ databases">
        <authorList>
            <person name="Keele B.F."/>
        </authorList>
    </citation>
    <scope>NUCLEOTIDE SEQUENCE [LARGE SCALE GENOMIC DNA]</scope>
    <source>
        <strain evidence="9 10">IB-3</strain>
    </source>
</reference>
<dbReference type="InterPro" id="IPR015500">
    <property type="entry name" value="Peptidase_S8_subtilisin-rel"/>
</dbReference>
<feature type="active site" description="Charge relay system" evidence="5">
    <location>
        <position position="89"/>
    </location>
</feature>
<keyword evidence="7" id="KW-0472">Membrane</keyword>
<evidence type="ECO:0000256" key="7">
    <source>
        <dbReference type="SAM" id="Phobius"/>
    </source>
</evidence>
<dbReference type="Proteomes" id="UP000244867">
    <property type="component" value="Unassembled WGS sequence"/>
</dbReference>
<evidence type="ECO:0000256" key="4">
    <source>
        <dbReference type="ARBA" id="ARBA00022825"/>
    </source>
</evidence>
<dbReference type="OrthoDB" id="9798386at2"/>
<dbReference type="SUPFAM" id="SSF52743">
    <property type="entry name" value="Subtilisin-like"/>
    <property type="match status" value="1"/>
</dbReference>
<comment type="caution">
    <text evidence="9">The sequence shown here is derived from an EMBL/GenBank/DDBJ whole genome shotgun (WGS) entry which is preliminary data.</text>
</comment>
<dbReference type="PANTHER" id="PTHR43806">
    <property type="entry name" value="PEPTIDASE S8"/>
    <property type="match status" value="1"/>
</dbReference>
<accession>A0A2R7Z2M9</accession>
<feature type="active site" description="Charge relay system" evidence="5">
    <location>
        <position position="291"/>
    </location>
</feature>
<dbReference type="EMBL" id="PYXZ01000001">
    <property type="protein sequence ID" value="PUA82887.1"/>
    <property type="molecule type" value="Genomic_DNA"/>
</dbReference>
<dbReference type="InterPro" id="IPR022398">
    <property type="entry name" value="Peptidase_S8_His-AS"/>
</dbReference>
<dbReference type="PANTHER" id="PTHR43806:SF11">
    <property type="entry name" value="CEREVISIN-RELATED"/>
    <property type="match status" value="1"/>
</dbReference>
<dbReference type="RefSeq" id="WP_108343072.1">
    <property type="nucleotide sequence ID" value="NZ_PYXZ01000001.1"/>
</dbReference>
<dbReference type="Pfam" id="PF00082">
    <property type="entry name" value="Peptidase_S8"/>
    <property type="match status" value="1"/>
</dbReference>
<evidence type="ECO:0000256" key="1">
    <source>
        <dbReference type="ARBA" id="ARBA00011073"/>
    </source>
</evidence>
<comment type="similarity">
    <text evidence="1 5">Belongs to the peptidase S8 family.</text>
</comment>
<evidence type="ECO:0000313" key="10">
    <source>
        <dbReference type="Proteomes" id="UP000244867"/>
    </source>
</evidence>
<dbReference type="Gene3D" id="3.40.50.200">
    <property type="entry name" value="Peptidase S8/S53 domain"/>
    <property type="match status" value="1"/>
</dbReference>
<keyword evidence="4 5" id="KW-0720">Serine protease</keyword>
<feature type="compositionally biased region" description="Basic and acidic residues" evidence="6">
    <location>
        <begin position="354"/>
        <end position="369"/>
    </location>
</feature>
<organism evidence="9 10">
    <name type="scientific">Nocardioides currus</name>
    <dbReference type="NCBI Taxonomy" id="2133958"/>
    <lineage>
        <taxon>Bacteria</taxon>
        <taxon>Bacillati</taxon>
        <taxon>Actinomycetota</taxon>
        <taxon>Actinomycetes</taxon>
        <taxon>Propionibacteriales</taxon>
        <taxon>Nocardioidaceae</taxon>
        <taxon>Nocardioides</taxon>
    </lineage>
</organism>
<dbReference type="PROSITE" id="PS51892">
    <property type="entry name" value="SUBTILASE"/>
    <property type="match status" value="1"/>
</dbReference>
<name>A0A2R7Z2M9_9ACTN</name>
<dbReference type="PRINTS" id="PR00723">
    <property type="entry name" value="SUBTILISIN"/>
</dbReference>
<evidence type="ECO:0000256" key="5">
    <source>
        <dbReference type="PROSITE-ProRule" id="PRU01240"/>
    </source>
</evidence>
<keyword evidence="2 5" id="KW-0645">Protease</keyword>
<feature type="region of interest" description="Disordered" evidence="6">
    <location>
        <begin position="349"/>
        <end position="377"/>
    </location>
</feature>